<dbReference type="InterPro" id="IPR011251">
    <property type="entry name" value="Luciferase-like_dom"/>
</dbReference>
<keyword evidence="3" id="KW-0560">Oxidoreductase</keyword>
<protein>
    <submittedName>
        <fullName evidence="3">LLM class flavin-dependent oxidoreductase</fullName>
        <ecNumber evidence="3">1.-.-.-</ecNumber>
    </submittedName>
</protein>
<feature type="domain" description="Luciferase-like" evidence="2">
    <location>
        <begin position="1"/>
        <end position="293"/>
    </location>
</feature>
<dbReference type="InterPro" id="IPR050766">
    <property type="entry name" value="Bact_Lucif_Oxidored"/>
</dbReference>
<evidence type="ECO:0000256" key="1">
    <source>
        <dbReference type="ARBA" id="ARBA00007789"/>
    </source>
</evidence>
<keyword evidence="4" id="KW-1185">Reference proteome</keyword>
<comment type="caution">
    <text evidence="3">The sequence shown here is derived from an EMBL/GenBank/DDBJ whole genome shotgun (WGS) entry which is preliminary data.</text>
</comment>
<dbReference type="CDD" id="cd00347">
    <property type="entry name" value="Flavin_utilizing_monoxygenases"/>
    <property type="match status" value="1"/>
</dbReference>
<dbReference type="SUPFAM" id="SSF51679">
    <property type="entry name" value="Bacterial luciferase-like"/>
    <property type="match status" value="1"/>
</dbReference>
<dbReference type="PANTHER" id="PTHR30137">
    <property type="entry name" value="LUCIFERASE-LIKE MONOOXYGENASE"/>
    <property type="match status" value="1"/>
</dbReference>
<accession>A0ABU5C9B2</accession>
<dbReference type="Pfam" id="PF00296">
    <property type="entry name" value="Bac_luciferase"/>
    <property type="match status" value="1"/>
</dbReference>
<comment type="similarity">
    <text evidence="1">To bacterial alkanal monooxygenase alpha and beta chains.</text>
</comment>
<reference evidence="3 4" key="1">
    <citation type="submission" date="2023-10" db="EMBL/GenBank/DDBJ databases">
        <title>Virgibacillus halophilus 5B73C genome.</title>
        <authorList>
            <person name="Miliotis G."/>
            <person name="Sengupta P."/>
            <person name="Hameed A."/>
            <person name="Chuvochina M."/>
            <person name="Mcdonagh F."/>
            <person name="Simpson A.C."/>
            <person name="Singh N.K."/>
            <person name="Rekha P.D."/>
            <person name="Raman K."/>
            <person name="Hugenholtz P."/>
            <person name="Venkateswaran K."/>
        </authorList>
    </citation>
    <scope>NUCLEOTIDE SEQUENCE [LARGE SCALE GENOMIC DNA]</scope>
    <source>
        <strain evidence="3 4">5B73C</strain>
    </source>
</reference>
<dbReference type="RefSeq" id="WP_390352135.1">
    <property type="nucleotide sequence ID" value="NZ_JBHUIZ010000003.1"/>
</dbReference>
<dbReference type="NCBIfam" id="TIGR03558">
    <property type="entry name" value="oxido_grp_1"/>
    <property type="match status" value="1"/>
</dbReference>
<dbReference type="Gene3D" id="3.20.20.30">
    <property type="entry name" value="Luciferase-like domain"/>
    <property type="match status" value="1"/>
</dbReference>
<dbReference type="EC" id="1.-.-.-" evidence="3"/>
<dbReference type="InterPro" id="IPR019949">
    <property type="entry name" value="CmoO-like"/>
</dbReference>
<dbReference type="GO" id="GO:0016491">
    <property type="term" value="F:oxidoreductase activity"/>
    <property type="evidence" value="ECO:0007669"/>
    <property type="project" value="UniProtKB-KW"/>
</dbReference>
<gene>
    <name evidence="3" type="ORF">RWE15_17355</name>
</gene>
<sequence>MRLSILDQSPISAGQTAYEALNQSLKLAQAAEQFGYTRYWLTEHHDLPGIACSAPEVMISYIGAHTQRIRIGSGAVLLPHYKPYKVAEIFNMLATLFPDRIDIGIGRAPGGSAEATNALSDNFLQSVYDYPQLVDELVHFLNNAHATLKAAPIPDVSPIPWMLGTSKKSAVLAAEKGMSYAFGQFMSNVDGAPILEAYRSAFRSNVKGEKNQVLLTVSAFCADTAERAEEIALSSLIWHLQTEKGGGQYIPSIEQAKDFQLDKQDKEKLQKMKQNMVIGDPMHLKKALLDMQKQYQADEIMILTTAHSLEDRIHSYQLIADAIGVKQT</sequence>
<dbReference type="Proteomes" id="UP001281447">
    <property type="component" value="Unassembled WGS sequence"/>
</dbReference>
<organism evidence="3 4">
    <name type="scientific">Tigheibacillus halophilus</name>
    <dbReference type="NCBI Taxonomy" id="361280"/>
    <lineage>
        <taxon>Bacteria</taxon>
        <taxon>Bacillati</taxon>
        <taxon>Bacillota</taxon>
        <taxon>Bacilli</taxon>
        <taxon>Bacillales</taxon>
        <taxon>Bacillaceae</taxon>
        <taxon>Tigheibacillus</taxon>
    </lineage>
</organism>
<evidence type="ECO:0000313" key="3">
    <source>
        <dbReference type="EMBL" id="MDY0395835.1"/>
    </source>
</evidence>
<name>A0ABU5C9B2_9BACI</name>
<dbReference type="InterPro" id="IPR036661">
    <property type="entry name" value="Luciferase-like_sf"/>
</dbReference>
<evidence type="ECO:0000259" key="2">
    <source>
        <dbReference type="Pfam" id="PF00296"/>
    </source>
</evidence>
<evidence type="ECO:0000313" key="4">
    <source>
        <dbReference type="Proteomes" id="UP001281447"/>
    </source>
</evidence>
<proteinExistence type="predicted"/>
<dbReference type="PANTHER" id="PTHR30137:SF19">
    <property type="entry name" value="LUCIFERASE-LIKE MONOOXYGENASE"/>
    <property type="match status" value="1"/>
</dbReference>
<dbReference type="EMBL" id="JAWDIP010000004">
    <property type="protein sequence ID" value="MDY0395835.1"/>
    <property type="molecule type" value="Genomic_DNA"/>
</dbReference>